<dbReference type="InterPro" id="IPR050362">
    <property type="entry name" value="Cation-dep_OMT"/>
</dbReference>
<sequence length="219" mass="23483">MDSETHITGWVDLGEFIEAYLPEDDVLTGARLRAEQLGCPPVSCATGSTLSFLTAALQARAVVEIGTGAGVSGLYLLRGMPPDGVLTSIDIEPEFHRSARRSFLDAGYPAGRTRLIMGRALDVLSRLTTAGYDLVFADAARVEYPGYFDLGVQLLRRGGVIVFHNVLAAGRLADPTRREPELLALRDVARAVREDTRLVPTLLPMGNGLLVAAMATSDS</sequence>
<dbReference type="CDD" id="cd02440">
    <property type="entry name" value="AdoMet_MTases"/>
    <property type="match status" value="1"/>
</dbReference>
<name>A0A1V8ZZM4_SACPI</name>
<dbReference type="GO" id="GO:0008171">
    <property type="term" value="F:O-methyltransferase activity"/>
    <property type="evidence" value="ECO:0007669"/>
    <property type="project" value="InterPro"/>
</dbReference>
<dbReference type="OrthoDB" id="4774874at2"/>
<dbReference type="EMBL" id="MWIH01000007">
    <property type="protein sequence ID" value="OQO90241.1"/>
    <property type="molecule type" value="Genomic_DNA"/>
</dbReference>
<dbReference type="GO" id="GO:0008757">
    <property type="term" value="F:S-adenosylmethionine-dependent methyltransferase activity"/>
    <property type="evidence" value="ECO:0007669"/>
    <property type="project" value="TreeGrafter"/>
</dbReference>
<dbReference type="GO" id="GO:0032259">
    <property type="term" value="P:methylation"/>
    <property type="evidence" value="ECO:0007669"/>
    <property type="project" value="UniProtKB-KW"/>
</dbReference>
<evidence type="ECO:0000256" key="3">
    <source>
        <dbReference type="ARBA" id="ARBA00022691"/>
    </source>
</evidence>
<keyword evidence="3" id="KW-0949">S-adenosyl-L-methionine</keyword>
<dbReference type="PANTHER" id="PTHR10509:SF85">
    <property type="entry name" value="O-METHYLTRANSFERASE RV1220C-RELATED"/>
    <property type="match status" value="1"/>
</dbReference>
<dbReference type="AlphaFoldDB" id="A0A1V8ZZM4"/>
<comment type="caution">
    <text evidence="4">The sequence shown here is derived from an EMBL/GenBank/DDBJ whole genome shotgun (WGS) entry which is preliminary data.</text>
</comment>
<dbReference type="InterPro" id="IPR002935">
    <property type="entry name" value="SAM_O-MeTrfase"/>
</dbReference>
<organism evidence="4 5">
    <name type="scientific">Saccharomonospora piscinae</name>
    <dbReference type="NCBI Taxonomy" id="687388"/>
    <lineage>
        <taxon>Bacteria</taxon>
        <taxon>Bacillati</taxon>
        <taxon>Actinomycetota</taxon>
        <taxon>Actinomycetes</taxon>
        <taxon>Pseudonocardiales</taxon>
        <taxon>Pseudonocardiaceae</taxon>
        <taxon>Saccharomonospora</taxon>
    </lineage>
</organism>
<evidence type="ECO:0000313" key="5">
    <source>
        <dbReference type="Proteomes" id="UP000192591"/>
    </source>
</evidence>
<evidence type="ECO:0000313" key="4">
    <source>
        <dbReference type="EMBL" id="OQO90241.1"/>
    </source>
</evidence>
<evidence type="ECO:0000256" key="2">
    <source>
        <dbReference type="ARBA" id="ARBA00022679"/>
    </source>
</evidence>
<dbReference type="InterPro" id="IPR029063">
    <property type="entry name" value="SAM-dependent_MTases_sf"/>
</dbReference>
<protein>
    <submittedName>
        <fullName evidence="4">Methyltransferase</fullName>
    </submittedName>
</protein>
<gene>
    <name evidence="4" type="ORF">B1813_17575</name>
</gene>
<dbReference type="Pfam" id="PF01596">
    <property type="entry name" value="Methyltransf_3"/>
    <property type="match status" value="1"/>
</dbReference>
<evidence type="ECO:0000256" key="1">
    <source>
        <dbReference type="ARBA" id="ARBA00022603"/>
    </source>
</evidence>
<keyword evidence="1 4" id="KW-0489">Methyltransferase</keyword>
<accession>A0A1V8ZZM4</accession>
<dbReference type="Gene3D" id="3.40.50.150">
    <property type="entry name" value="Vaccinia Virus protein VP39"/>
    <property type="match status" value="1"/>
</dbReference>
<reference evidence="4 5" key="1">
    <citation type="submission" date="2017-02" db="EMBL/GenBank/DDBJ databases">
        <title>Draft genome of Saccharomonospora sp. 154.</title>
        <authorList>
            <person name="Alonso-Carmona G.S."/>
            <person name="De La Haba R."/>
            <person name="Vera-Gargallo B."/>
            <person name="Sandoval-Trujillo A.H."/>
            <person name="Ramirez-Duran N."/>
            <person name="Ventosa A."/>
        </authorList>
    </citation>
    <scope>NUCLEOTIDE SEQUENCE [LARGE SCALE GENOMIC DNA]</scope>
    <source>
        <strain evidence="4 5">LRS4.154</strain>
    </source>
</reference>
<dbReference type="SUPFAM" id="SSF53335">
    <property type="entry name" value="S-adenosyl-L-methionine-dependent methyltransferases"/>
    <property type="match status" value="1"/>
</dbReference>
<keyword evidence="5" id="KW-1185">Reference proteome</keyword>
<dbReference type="RefSeq" id="WP_024877648.1">
    <property type="nucleotide sequence ID" value="NZ_AZUM01000010.1"/>
</dbReference>
<dbReference type="STRING" id="1962155.B1813_17575"/>
<dbReference type="Proteomes" id="UP000192591">
    <property type="component" value="Unassembled WGS sequence"/>
</dbReference>
<dbReference type="PROSITE" id="PS51682">
    <property type="entry name" value="SAM_OMT_I"/>
    <property type="match status" value="1"/>
</dbReference>
<keyword evidence="2 4" id="KW-0808">Transferase</keyword>
<proteinExistence type="predicted"/>
<dbReference type="PANTHER" id="PTHR10509">
    <property type="entry name" value="O-METHYLTRANSFERASE-RELATED"/>
    <property type="match status" value="1"/>
</dbReference>